<feature type="compositionally biased region" description="Basic residues" evidence="3">
    <location>
        <begin position="736"/>
        <end position="752"/>
    </location>
</feature>
<reference evidence="5" key="1">
    <citation type="submission" date="2023-07" db="EMBL/GenBank/DDBJ databases">
        <authorList>
            <person name="Stuckert A."/>
        </authorList>
    </citation>
    <scope>NUCLEOTIDE SEQUENCE</scope>
</reference>
<feature type="non-terminal residue" evidence="5">
    <location>
        <position position="1520"/>
    </location>
</feature>
<dbReference type="SMART" id="SM00297">
    <property type="entry name" value="BROMO"/>
    <property type="match status" value="1"/>
</dbReference>
<feature type="region of interest" description="Disordered" evidence="3">
    <location>
        <begin position="1469"/>
        <end position="1497"/>
    </location>
</feature>
<gene>
    <name evidence="5" type="ORF">RIMI_LOCUS18467126</name>
</gene>
<dbReference type="InterPro" id="IPR029614">
    <property type="entry name" value="CECR2"/>
</dbReference>
<evidence type="ECO:0000259" key="4">
    <source>
        <dbReference type="PROSITE" id="PS50014"/>
    </source>
</evidence>
<keyword evidence="6" id="KW-1185">Reference proteome</keyword>
<sequence>RVGFMIALDTFKVLELEDALYRDDVEFLGELLACLLQGCYQRHDITPQTFHIYLEDIISYRWELEEGKPNPLKGATYHQLPLRSRLEILHRLCDYRLDADDVFELLKVRPPPLVRLVWTGTVCAWSRWGEDSGGNLYWYFYGTRLYKEEPSWEKRQRALEDAAAAALEKPVRKRGRPPKKKLPEEPVVSEILELTPSMIEELKNKNASSHGEGSWCLLCQTEQEWREVTEIFRDKTSHKDRHLYKILSDEFLPEICNMISQKETKIQNDQTRFTSKRLSNHSGFRSFRQEQQQVSVWSILWGHNDPGAEEEERQLLLMMQRKEHELLQKEERKRVMAEKVRSVEDRARRRKLREERSWLLSQGKQLPPELCHLEPTSPIQGDYRVSDLLGIDLDDQYTAMYKVLDAVKAHKDSWPFLEPVDESYAPSYYDIITVGHRSSYVLLGDERPFSPPAAPCLPSPPAAPCLPSPLAALCLPSPLAAPCLPSPQAAHCLPSPPAAPYLPSPPVAPCLPSPPAAPCLPSPQAVPCLPSPQAVPCLPSPQAAPCLPSPQAAPCLPSPQAAPCLPSPQAAPCLPRLRRLLAFPRLRRLLAFPRLRRLLAFPRLRRLLAFPRLRRLLAFPRLRRLLAFPSPPAAPCLPSPHIKQMIAALLLSALWTSPRWEQRLGSGYYLTKDQFVKDVRTIFKNCAKYNGPDSEYTEMADSLERCFKKALLKHLPDDDAESDGDTWIRYDEKEKPSKRRSQGRRSRAGGWRKSKEEGGRKRQSSESSMIHQSSPSEDGDERLQPAVSRTPKGPAYQHPLQCGGTNRSSFHPRDMRLQYKTLTMAYKAIHNLSPPYICDLVSRLSPTIETFKKKPEDPPLPTSLQPAVTTDRPNRCMTSSILTYSGRTVDGRASSGFGHQSWLWAPEISRAAPPVIPFMVADDTCLDFRAPRTSEGSGPGRTSVQEWGRHPQPKCPAGFIAPARLPAPDGKAPPSSATNPTYPTYRYRLQPAMWNGNDSQNPGPRADPPPHPHPLDPPFTGPIPGVRHAFGSSGNPMMDSPEMIAMQRLTSFVRAATERSATLASSTPYTSQPPPPTTSYPSQASFTPDQCRPSPTPVHTGNDGSDPSPTPDRPTDGATDVKGVSAPLAPSLLPPPHDLPSITDPISAPPAVLSSDGRRNLVPSNVPDDETLQASGSLVSPQNGLDAALGVSEPSEPAAVIQQDVRRPLSPVDVTGREQRHDFTPLIPAPGIRAVTCQPPGPPQPLQPLGSMSPLPHVGPFPRYHPQGEVFSYQRPPHAQPLFQPYQRPPFYPEEYQRWQHNGPLTPQHSGGFIRPDRSAQNMEELRRLLMSPLLEGQPRAVPGDSTEGPEEKTEKDGDPSGRPESPKQFLDLDSHKRQSGTYGYGRAPGWASPNYRPPSHMMPQSHYPAHQQYQPRGYPQHHPVPGQTNGHPQMSSGYPSMDSRGHFHAALMEQPFTDLYRPQRFPPQMQLPSLPKGRGPLQGEMMERPPMLPLDQRSENIKEAVVSSLMRGDHRDTDE</sequence>
<dbReference type="Proteomes" id="UP001176940">
    <property type="component" value="Unassembled WGS sequence"/>
</dbReference>
<feature type="region of interest" description="Disordered" evidence="3">
    <location>
        <begin position="718"/>
        <end position="811"/>
    </location>
</feature>
<feature type="region of interest" description="Disordered" evidence="3">
    <location>
        <begin position="1247"/>
        <end position="1439"/>
    </location>
</feature>
<dbReference type="PRINTS" id="PR00503">
    <property type="entry name" value="BROMODOMAIN"/>
</dbReference>
<feature type="compositionally biased region" description="Polar residues" evidence="3">
    <location>
        <begin position="1172"/>
        <end position="1183"/>
    </location>
</feature>
<feature type="domain" description="Bromo" evidence="4">
    <location>
        <begin position="661"/>
        <end position="697"/>
    </location>
</feature>
<evidence type="ECO:0000256" key="1">
    <source>
        <dbReference type="ARBA" id="ARBA00023117"/>
    </source>
</evidence>
<organism evidence="5 6">
    <name type="scientific">Ranitomeya imitator</name>
    <name type="common">mimic poison frog</name>
    <dbReference type="NCBI Taxonomy" id="111125"/>
    <lineage>
        <taxon>Eukaryota</taxon>
        <taxon>Metazoa</taxon>
        <taxon>Chordata</taxon>
        <taxon>Craniata</taxon>
        <taxon>Vertebrata</taxon>
        <taxon>Euteleostomi</taxon>
        <taxon>Amphibia</taxon>
        <taxon>Batrachia</taxon>
        <taxon>Anura</taxon>
        <taxon>Neobatrachia</taxon>
        <taxon>Hyloidea</taxon>
        <taxon>Dendrobatidae</taxon>
        <taxon>Dendrobatinae</taxon>
        <taxon>Ranitomeya</taxon>
    </lineage>
</organism>
<feature type="region of interest" description="Disordered" evidence="3">
    <location>
        <begin position="929"/>
        <end position="951"/>
    </location>
</feature>
<feature type="compositionally biased region" description="Polar residues" evidence="3">
    <location>
        <begin position="1427"/>
        <end position="1439"/>
    </location>
</feature>
<feature type="compositionally biased region" description="Basic and acidic residues" evidence="3">
    <location>
        <begin position="1350"/>
        <end position="1377"/>
    </location>
</feature>
<feature type="compositionally biased region" description="Polar residues" evidence="3">
    <location>
        <begin position="1299"/>
        <end position="1309"/>
    </location>
</feature>
<evidence type="ECO:0000313" key="6">
    <source>
        <dbReference type="Proteomes" id="UP001176940"/>
    </source>
</evidence>
<dbReference type="InterPro" id="IPR036427">
    <property type="entry name" value="Bromodomain-like_sf"/>
</dbReference>
<accession>A0ABN9MBD3</accession>
<keyword evidence="1 2" id="KW-0103">Bromodomain</keyword>
<name>A0ABN9MBD3_9NEOB</name>
<feature type="region of interest" description="Disordered" evidence="3">
    <location>
        <begin position="852"/>
        <end position="872"/>
    </location>
</feature>
<protein>
    <recommendedName>
        <fullName evidence="4">Bromo domain-containing protein</fullName>
    </recommendedName>
</protein>
<feature type="non-terminal residue" evidence="5">
    <location>
        <position position="1"/>
    </location>
</feature>
<feature type="compositionally biased region" description="Basic and acidic residues" evidence="3">
    <location>
        <begin position="726"/>
        <end position="735"/>
    </location>
</feature>
<comment type="caution">
    <text evidence="5">The sequence shown here is derived from an EMBL/GenBank/DDBJ whole genome shotgun (WGS) entry which is preliminary data.</text>
</comment>
<evidence type="ECO:0000313" key="5">
    <source>
        <dbReference type="EMBL" id="CAJ0962998.1"/>
    </source>
</evidence>
<evidence type="ECO:0000256" key="2">
    <source>
        <dbReference type="PROSITE-ProRule" id="PRU00035"/>
    </source>
</evidence>
<proteinExistence type="predicted"/>
<evidence type="ECO:0000256" key="3">
    <source>
        <dbReference type="SAM" id="MobiDB-lite"/>
    </source>
</evidence>
<dbReference type="Pfam" id="PF00439">
    <property type="entry name" value="Bromodomain"/>
    <property type="match status" value="1"/>
</dbReference>
<feature type="region of interest" description="Disordered" evidence="3">
    <location>
        <begin position="1063"/>
        <end position="1199"/>
    </location>
</feature>
<feature type="compositionally biased region" description="Basic and acidic residues" evidence="3">
    <location>
        <begin position="753"/>
        <end position="764"/>
    </location>
</feature>
<dbReference type="PANTHER" id="PTHR47092:SF1">
    <property type="entry name" value="CHROMATIN REMODELING REGULATOR CECR2"/>
    <property type="match status" value="1"/>
</dbReference>
<feature type="compositionally biased region" description="Polar residues" evidence="3">
    <location>
        <begin position="934"/>
        <end position="945"/>
    </location>
</feature>
<dbReference type="SUPFAM" id="SSF47370">
    <property type="entry name" value="Bromodomain"/>
    <property type="match status" value="2"/>
</dbReference>
<feature type="compositionally biased region" description="Low complexity" evidence="3">
    <location>
        <begin position="765"/>
        <end position="776"/>
    </location>
</feature>
<dbReference type="Gene3D" id="1.20.920.10">
    <property type="entry name" value="Bromodomain-like"/>
    <property type="match status" value="2"/>
</dbReference>
<feature type="region of interest" description="Disordered" evidence="3">
    <location>
        <begin position="992"/>
        <end position="1036"/>
    </location>
</feature>
<feature type="compositionally biased region" description="Low complexity" evidence="3">
    <location>
        <begin position="1247"/>
        <end position="1256"/>
    </location>
</feature>
<dbReference type="InterPro" id="IPR001487">
    <property type="entry name" value="Bromodomain"/>
</dbReference>
<dbReference type="PROSITE" id="PS50014">
    <property type="entry name" value="BROMODOMAIN_2"/>
    <property type="match status" value="1"/>
</dbReference>
<dbReference type="EMBL" id="CAUEEQ010056400">
    <property type="protein sequence ID" value="CAJ0962998.1"/>
    <property type="molecule type" value="Genomic_DNA"/>
</dbReference>
<dbReference type="PANTHER" id="PTHR47092">
    <property type="entry name" value="CAT EYE SYNDROME CRITICAL REGION PROTEIN 2"/>
    <property type="match status" value="1"/>
</dbReference>